<keyword evidence="1" id="KW-0732">Signal</keyword>
<sequence>MNLIVILLFFGTCSMAPIDLSVQETSELLAMMDNKGNSQTSQLSTNNTTTVESITFNPIDFCSPKTQCFSWPQQCTSDCQILYGINNEFKTSSVFLKNMRSWEHVELMAGADLNNFEDIFIVFPTNSFGMNARHLDGGLIQVNSSEAFRVSGERQLTKKGGILWTFETVVVKKDGKNKLFWQTATIGEEQPHNFQELYPFGGQEVEQL</sequence>
<evidence type="ECO:0000313" key="3">
    <source>
        <dbReference type="Proteomes" id="UP000827892"/>
    </source>
</evidence>
<gene>
    <name evidence="2" type="ORF">L3Y34_013491</name>
</gene>
<organism evidence="2 3">
    <name type="scientific">Caenorhabditis briggsae</name>
    <dbReference type="NCBI Taxonomy" id="6238"/>
    <lineage>
        <taxon>Eukaryota</taxon>
        <taxon>Metazoa</taxon>
        <taxon>Ecdysozoa</taxon>
        <taxon>Nematoda</taxon>
        <taxon>Chromadorea</taxon>
        <taxon>Rhabditida</taxon>
        <taxon>Rhabditina</taxon>
        <taxon>Rhabditomorpha</taxon>
        <taxon>Rhabditoidea</taxon>
        <taxon>Rhabditidae</taxon>
        <taxon>Peloderinae</taxon>
        <taxon>Caenorhabditis</taxon>
    </lineage>
</organism>
<dbReference type="AlphaFoldDB" id="A0AAE8ZRS1"/>
<evidence type="ECO:0000313" key="2">
    <source>
        <dbReference type="EMBL" id="ULT84840.1"/>
    </source>
</evidence>
<dbReference type="Proteomes" id="UP000827892">
    <property type="component" value="Chromosome X"/>
</dbReference>
<name>A0AAE8ZRS1_CAEBR</name>
<evidence type="ECO:0000256" key="1">
    <source>
        <dbReference type="SAM" id="SignalP"/>
    </source>
</evidence>
<reference evidence="2 3" key="1">
    <citation type="submission" date="2022-05" db="EMBL/GenBank/DDBJ databases">
        <title>Chromosome-level reference genomes for two strains of Caenorhabditis briggsae: an improved platform for comparative genomics.</title>
        <authorList>
            <person name="Stevens L."/>
            <person name="Andersen E.C."/>
        </authorList>
    </citation>
    <scope>NUCLEOTIDE SEQUENCE [LARGE SCALE GENOMIC DNA]</scope>
    <source>
        <strain evidence="2">QX1410_ONT</strain>
        <tissue evidence="2">Whole-organism</tissue>
    </source>
</reference>
<feature type="signal peptide" evidence="1">
    <location>
        <begin position="1"/>
        <end position="15"/>
    </location>
</feature>
<protein>
    <submittedName>
        <fullName evidence="2">Uncharacterized protein</fullName>
    </submittedName>
</protein>
<dbReference type="EMBL" id="CP090896">
    <property type="protein sequence ID" value="ULT84840.1"/>
    <property type="molecule type" value="Genomic_DNA"/>
</dbReference>
<proteinExistence type="predicted"/>
<accession>A0AAE8ZRS1</accession>
<feature type="chain" id="PRO_5041961440" evidence="1">
    <location>
        <begin position="16"/>
        <end position="208"/>
    </location>
</feature>